<dbReference type="Pfam" id="PF13429">
    <property type="entry name" value="TPR_15"/>
    <property type="match status" value="1"/>
</dbReference>
<evidence type="ECO:0000313" key="5">
    <source>
        <dbReference type="Proteomes" id="UP000298325"/>
    </source>
</evidence>
<dbReference type="InterPro" id="IPR057306">
    <property type="entry name" value="B-barrel_PelB_C"/>
</dbReference>
<accession>A0A4Z1BQB4</accession>
<evidence type="ECO:0000313" key="4">
    <source>
        <dbReference type="EMBL" id="TGN39241.1"/>
    </source>
</evidence>
<sequence>MGRRRESFFSLPALILMGALIALALYLLFPRQSVFENPGYLEKPDALSIAYLEVLLRSDSDNEALRLSLARALGATSQPSRASEVLAPLLEQQPISEEALELHLELLAERLFAAPEGPDREALKDQLFISAQKLVRQPFEPTRILELITPMADWMSQPRYLSLLQSTEDRLTSPQQQLQLAREIARLQEAEARPGAAADTLRPHLETVDPANRVDYINNLIRLELASGNPEAALALFKQVWPVRNLSEDALATGIRLARLAGSATDEAAWVQQRADNNPGNVEYQRELLAFQLAAGNTADALNTVRRLQSAPGKLNRQDRQTIAQVLEWNNRPEQALPVWVALYRETGSSQAFQRAIDLARGLFQWDTLLELLSAGAEQERLQPDGYITLADALIRGGQFNQARARLEEGRIAYPRSEALQERLLALLINLRDYPAAIGLLEKQPAISDADRLQLASLYWRTREPERALAVLDFEPADPQLADSVQAMRLQLATTLGRTDLLRQDYDRLLARDESDLTPALQETLLNLAVLFEDYPRALQLSQNRYQETGDPSYLASVAEYQLALEQWQELETTLDRWQDQVPDARQNPRYWSLLGLIQQRNGQVGAADDAYRTAWELAPDDESLMISWAWLKLANADRYADSLQALLARLGDNPSPLALPVLAYGHSALGQQRQALHWFREGLSSKSDDPQWLLATANLMEQTGSPGTAANLREQAAALLSEQQPTPPSRPEVAGLYNDPENRSQLADRYLRQIEQINRPMVAEQSQQLTRDTVNIHQTMNRAVQMDARWRNLGNFTVQRTGVTGQFAHDEFRWRVSASNVKADGAGRLNDTPDHGSEATLTLDRRDGNSIWSLSASHLPRYETDDLALAASYNRQWTDRIGLGAGYDFQERTTDSAEAWWLTRRNRAYLNTSYTPFSRLNLNAQVEQLTINSLENDRLADGYGLDLNATYTIFRNDPAWTVSAGYRNQQLSLEDELPAATLEALDQPLATSGLLTDEYERIGVSTRWFHGEPHALYRTTPSPRAFLGLDAGYVLSTLTAEVGVELGLGWRILGDDELALSGRRSSEGLDGEGRTEFNLTYTIYLGR</sequence>
<feature type="repeat" description="TPR" evidence="1">
    <location>
        <begin position="589"/>
        <end position="622"/>
    </location>
</feature>
<dbReference type="Gene3D" id="1.25.40.10">
    <property type="entry name" value="Tetratricopeptide repeat domain"/>
    <property type="match status" value="2"/>
</dbReference>
<name>A0A4Z1BQB4_9GAMM</name>
<reference evidence="4 5" key="1">
    <citation type="submission" date="2019-04" db="EMBL/GenBank/DDBJ databases">
        <authorList>
            <person name="Park S."/>
            <person name="Yoon J.-H."/>
        </authorList>
    </citation>
    <scope>NUCLEOTIDE SEQUENCE [LARGE SCALE GENOMIC DNA]</scope>
    <source>
        <strain evidence="4 5">HJM-18</strain>
    </source>
</reference>
<dbReference type="OrthoDB" id="8565469at2"/>
<dbReference type="AlphaFoldDB" id="A0A4Z1BQB4"/>
<keyword evidence="5" id="KW-1185">Reference proteome</keyword>
<evidence type="ECO:0000259" key="3">
    <source>
        <dbReference type="Pfam" id="PF24604"/>
    </source>
</evidence>
<keyword evidence="2" id="KW-0812">Transmembrane</keyword>
<dbReference type="Proteomes" id="UP000298325">
    <property type="component" value="Unassembled WGS sequence"/>
</dbReference>
<dbReference type="SUPFAM" id="SSF48452">
    <property type="entry name" value="TPR-like"/>
    <property type="match status" value="2"/>
</dbReference>
<feature type="transmembrane region" description="Helical" evidence="2">
    <location>
        <begin position="7"/>
        <end position="29"/>
    </location>
</feature>
<dbReference type="Pfam" id="PF24604">
    <property type="entry name" value="B-barrel_PelB_C"/>
    <property type="match status" value="1"/>
</dbReference>
<evidence type="ECO:0000256" key="2">
    <source>
        <dbReference type="SAM" id="Phobius"/>
    </source>
</evidence>
<keyword evidence="2" id="KW-1133">Transmembrane helix</keyword>
<keyword evidence="2" id="KW-0472">Membrane</keyword>
<protein>
    <submittedName>
        <fullName evidence="4">Tetratricopeptide repeat protein</fullName>
    </submittedName>
</protein>
<dbReference type="InterPro" id="IPR011990">
    <property type="entry name" value="TPR-like_helical_dom_sf"/>
</dbReference>
<comment type="caution">
    <text evidence="4">The sequence shown here is derived from an EMBL/GenBank/DDBJ whole genome shotgun (WGS) entry which is preliminary data.</text>
</comment>
<dbReference type="PROSITE" id="PS50005">
    <property type="entry name" value="TPR"/>
    <property type="match status" value="1"/>
</dbReference>
<feature type="domain" description="PelB C-terminal" evidence="3">
    <location>
        <begin position="780"/>
        <end position="1085"/>
    </location>
</feature>
<dbReference type="InterPro" id="IPR019734">
    <property type="entry name" value="TPR_rpt"/>
</dbReference>
<gene>
    <name evidence="4" type="ORF">E5Q11_11360</name>
</gene>
<dbReference type="RefSeq" id="WP_135803550.1">
    <property type="nucleotide sequence ID" value="NZ_SRPF01000003.1"/>
</dbReference>
<dbReference type="EMBL" id="SRPF01000003">
    <property type="protein sequence ID" value="TGN39241.1"/>
    <property type="molecule type" value="Genomic_DNA"/>
</dbReference>
<dbReference type="SUPFAM" id="SSF56935">
    <property type="entry name" value="Porins"/>
    <property type="match status" value="1"/>
</dbReference>
<evidence type="ECO:0000256" key="1">
    <source>
        <dbReference type="PROSITE-ProRule" id="PRU00339"/>
    </source>
</evidence>
<proteinExistence type="predicted"/>
<keyword evidence="1" id="KW-0802">TPR repeat</keyword>
<organism evidence="4 5">
    <name type="scientific">Marinobacter confluentis</name>
    <dbReference type="NCBI Taxonomy" id="1697557"/>
    <lineage>
        <taxon>Bacteria</taxon>
        <taxon>Pseudomonadati</taxon>
        <taxon>Pseudomonadota</taxon>
        <taxon>Gammaproteobacteria</taxon>
        <taxon>Pseudomonadales</taxon>
        <taxon>Marinobacteraceae</taxon>
        <taxon>Marinobacter</taxon>
    </lineage>
</organism>